<organism evidence="3 4">
    <name type="scientific">Catenulispora pinistramenti</name>
    <dbReference type="NCBI Taxonomy" id="2705254"/>
    <lineage>
        <taxon>Bacteria</taxon>
        <taxon>Bacillati</taxon>
        <taxon>Actinomycetota</taxon>
        <taxon>Actinomycetes</taxon>
        <taxon>Catenulisporales</taxon>
        <taxon>Catenulisporaceae</taxon>
        <taxon>Catenulispora</taxon>
    </lineage>
</organism>
<dbReference type="SUPFAM" id="SSF56601">
    <property type="entry name" value="beta-lactamase/transpeptidase-like"/>
    <property type="match status" value="1"/>
</dbReference>
<keyword evidence="4" id="KW-1185">Reference proteome</keyword>
<dbReference type="RefSeq" id="WP_212017324.1">
    <property type="nucleotide sequence ID" value="NZ_JAAFYZ010000170.1"/>
</dbReference>
<dbReference type="EMBL" id="JAAFYZ010000170">
    <property type="protein sequence ID" value="MBS2552080.1"/>
    <property type="molecule type" value="Genomic_DNA"/>
</dbReference>
<dbReference type="InterPro" id="IPR001466">
    <property type="entry name" value="Beta-lactam-related"/>
</dbReference>
<dbReference type="Pfam" id="PF00144">
    <property type="entry name" value="Beta-lactamase"/>
    <property type="match status" value="1"/>
</dbReference>
<name>A0ABS5L180_9ACTN</name>
<accession>A0ABS5L180</accession>
<feature type="chain" id="PRO_5045134942" evidence="1">
    <location>
        <begin position="21"/>
        <end position="387"/>
    </location>
</feature>
<sequence length="387" mass="40865">MKRWTVGPVAALLVGATVTAWTFPADSSASAPGVQHALDVLTHDDGLPGAVARVTEASHPARTSVSGVGDVDSRAPMPADGHLRMASNVKSMVATVVLQLVAERKVGLDTSLATYLPGVVPPRAGDADAITIRELLQHTSGLHEYSDGLPSHQNFAPFVHYTRDQLLQRAFAKGPDFPPGTQYRYSNTGYILLGMVIEKVTGQPWRDEVTRRIFEPVGMRDSYFPAAYEYGLRGVYAHGYMQLPAAGGAMTEADVTHLDPSGGDANGDGISTPGDLAKFYTALFGGQLLPAGLLAEMEKVVATPSPPGSPELAYGLGIGRYTLPCGGYAWGNAGTTNGFQTISGLTLDARGRVAREVTIEVNSTFGPQPAEATHFFDALFAGLCPAH</sequence>
<gene>
    <name evidence="3" type="ORF">KGQ19_34980</name>
</gene>
<evidence type="ECO:0000256" key="1">
    <source>
        <dbReference type="SAM" id="SignalP"/>
    </source>
</evidence>
<evidence type="ECO:0000259" key="2">
    <source>
        <dbReference type="Pfam" id="PF00144"/>
    </source>
</evidence>
<dbReference type="PANTHER" id="PTHR46825">
    <property type="entry name" value="D-ALANYL-D-ALANINE-CARBOXYPEPTIDASE/ENDOPEPTIDASE AMPH"/>
    <property type="match status" value="1"/>
</dbReference>
<dbReference type="Gene3D" id="3.40.710.10">
    <property type="entry name" value="DD-peptidase/beta-lactamase superfamily"/>
    <property type="match status" value="1"/>
</dbReference>
<feature type="signal peptide" evidence="1">
    <location>
        <begin position="1"/>
        <end position="20"/>
    </location>
</feature>
<proteinExistence type="predicted"/>
<dbReference type="InterPro" id="IPR012338">
    <property type="entry name" value="Beta-lactam/transpept-like"/>
</dbReference>
<comment type="caution">
    <text evidence="3">The sequence shown here is derived from an EMBL/GenBank/DDBJ whole genome shotgun (WGS) entry which is preliminary data.</text>
</comment>
<evidence type="ECO:0000313" key="4">
    <source>
        <dbReference type="Proteomes" id="UP000730482"/>
    </source>
</evidence>
<dbReference type="PANTHER" id="PTHR46825:SF7">
    <property type="entry name" value="D-ALANYL-D-ALANINE CARBOXYPEPTIDASE"/>
    <property type="match status" value="1"/>
</dbReference>
<evidence type="ECO:0000313" key="3">
    <source>
        <dbReference type="EMBL" id="MBS2552080.1"/>
    </source>
</evidence>
<keyword evidence="1" id="KW-0732">Signal</keyword>
<dbReference type="Proteomes" id="UP000730482">
    <property type="component" value="Unassembled WGS sequence"/>
</dbReference>
<protein>
    <submittedName>
        <fullName evidence="3">Beta-lactamase family protein</fullName>
    </submittedName>
</protein>
<feature type="domain" description="Beta-lactamase-related" evidence="2">
    <location>
        <begin position="41"/>
        <end position="348"/>
    </location>
</feature>
<dbReference type="InterPro" id="IPR050491">
    <property type="entry name" value="AmpC-like"/>
</dbReference>
<reference evidence="3 4" key="1">
    <citation type="submission" date="2020-02" db="EMBL/GenBank/DDBJ databases">
        <title>Acidophilic actinobacteria isolated from forest soil.</title>
        <authorList>
            <person name="Golinska P."/>
        </authorList>
    </citation>
    <scope>NUCLEOTIDE SEQUENCE [LARGE SCALE GENOMIC DNA]</scope>
    <source>
        <strain evidence="3 4">NL8</strain>
    </source>
</reference>